<organism evidence="1 2">
    <name type="scientific">Myroides odoratimimus CIP 101113</name>
    <dbReference type="NCBI Taxonomy" id="883154"/>
    <lineage>
        <taxon>Bacteria</taxon>
        <taxon>Pseudomonadati</taxon>
        <taxon>Bacteroidota</taxon>
        <taxon>Flavobacteriia</taxon>
        <taxon>Flavobacteriales</taxon>
        <taxon>Flavobacteriaceae</taxon>
        <taxon>Myroides</taxon>
    </lineage>
</organism>
<protein>
    <submittedName>
        <fullName evidence="1">Uncharacterized protein</fullName>
    </submittedName>
</protein>
<comment type="caution">
    <text evidence="1">The sequence shown here is derived from an EMBL/GenBank/DDBJ whole genome shotgun (WGS) entry which is preliminary data.</text>
</comment>
<accession>A0AAV3F7X7</accession>
<sequence>MFYKTYKEVRKIAANRKVFSNFALQLIFIICYR</sequence>
<reference evidence="1 2" key="1">
    <citation type="submission" date="2011-11" db="EMBL/GenBank/DDBJ databases">
        <title>The Genome Sequence of Myroides odoratimimus CIP 101113.</title>
        <authorList>
            <person name="Earl A."/>
            <person name="Ward D."/>
            <person name="Feldgarden M."/>
            <person name="Gevers D."/>
            <person name="Huys G."/>
            <person name="Young S.K."/>
            <person name="Zeng Q."/>
            <person name="Gargeya S."/>
            <person name="Fitzgerald M."/>
            <person name="Haas B."/>
            <person name="Abouelleil A."/>
            <person name="Alvarado L."/>
            <person name="Arachchi H.M."/>
            <person name="Berlin A."/>
            <person name="Brown A."/>
            <person name="Chapman S.B."/>
            <person name="Chen Z."/>
            <person name="Dunbar C."/>
            <person name="Freedman E."/>
            <person name="Gearin G."/>
            <person name="Goldberg J."/>
            <person name="Griggs A."/>
            <person name="Gujja S."/>
            <person name="Heiman D."/>
            <person name="Howarth C."/>
            <person name="Larson L."/>
            <person name="Lui A."/>
            <person name="MacDonald P.J.P."/>
            <person name="Montmayeur A."/>
            <person name="Murphy C."/>
            <person name="Neiman D."/>
            <person name="Pearson M."/>
            <person name="Priest M."/>
            <person name="Roberts A."/>
            <person name="Saif S."/>
            <person name="Shea T."/>
            <person name="Shenoy N."/>
            <person name="Sisk P."/>
            <person name="Stolte C."/>
            <person name="Sykes S."/>
            <person name="Wortman J."/>
            <person name="Nusbaum C."/>
            <person name="Birren B."/>
        </authorList>
    </citation>
    <scope>NUCLEOTIDE SEQUENCE [LARGE SCALE GENOMIC DNA]</scope>
    <source>
        <strain evidence="1 2">CIP 101113</strain>
    </source>
</reference>
<dbReference type="Proteomes" id="UP000004834">
    <property type="component" value="Unassembled WGS sequence"/>
</dbReference>
<dbReference type="EMBL" id="AGEE01000001">
    <property type="protein sequence ID" value="EHO15433.1"/>
    <property type="molecule type" value="Genomic_DNA"/>
</dbReference>
<evidence type="ECO:0000313" key="2">
    <source>
        <dbReference type="Proteomes" id="UP000004834"/>
    </source>
</evidence>
<name>A0AAV3F7X7_9FLAO</name>
<proteinExistence type="predicted"/>
<dbReference type="AlphaFoldDB" id="A0AAV3F7X7"/>
<evidence type="ECO:0000313" key="1">
    <source>
        <dbReference type="EMBL" id="EHO15433.1"/>
    </source>
</evidence>
<gene>
    <name evidence="1" type="ORF">HMPREF9715_00004</name>
</gene>